<feature type="transmembrane region" description="Helical" evidence="1">
    <location>
        <begin position="303"/>
        <end position="324"/>
    </location>
</feature>
<dbReference type="EMBL" id="MG600031">
    <property type="protein sequence ID" value="AVM87588.1"/>
    <property type="molecule type" value="Genomic_RNA"/>
</dbReference>
<proteinExistence type="predicted"/>
<sequence>MASLLVLLLAVIVHQSSSTLQYNQSQSNYIFQRLNTSEAFEPFQVKTWNIRTAIIRPKIYCPIVSATLVWTPEDFLCTSCIWYNTQLHFCDEFLYSFRAFQYNSSALLENITTTGTALSKLVPPTRCVLLTDYLCFISQFRDPIVWNATAFLLPQDSQVYQLGHINGYTPMFAGRQNQTQGNWLQDRLANYVYNQSTESYKITLRNYIMPMSNGNTSIINIGRNINFSKAAKCPAQKTCPTTKPVTVKECPKVTPNITTVTVKEYINNTITQQCNQTQTVMAKQQDDVKAMTQIKELQDRSNALIAVTCVLLLLLAIMIVNACIAKQKTRSKPNNHPY</sequence>
<keyword evidence="1" id="KW-0812">Transmembrane</keyword>
<organism evidence="2">
    <name type="scientific">Guangdong mandarin rat snake torovirus</name>
    <dbReference type="NCBI Taxonomy" id="2116382"/>
    <lineage>
        <taxon>Viruses</taxon>
        <taxon>Riboviria</taxon>
        <taxon>Orthornavirae</taxon>
        <taxon>Pisuviricota</taxon>
        <taxon>Pisoniviricetes</taxon>
        <taxon>Nidovirales</taxon>
        <taxon>Tornidovirineae</taxon>
        <taxon>Tobaniviridae</taxon>
        <taxon>Torovirinae</taxon>
        <taxon>Torovirus</taxon>
    </lineage>
</organism>
<keyword evidence="1" id="KW-0472">Membrane</keyword>
<name>A0A2P1GNS2_9NIDO</name>
<accession>A0A2P1GNS2</accession>
<protein>
    <submittedName>
        <fullName evidence="2">Uncharacterized protein</fullName>
    </submittedName>
</protein>
<reference evidence="2" key="1">
    <citation type="journal article" date="2018" name="Nature">
        <title>The evolutionary history of vertebrate RNA viruses.</title>
        <authorList>
            <person name="Shi M."/>
            <person name="Lin X.D."/>
            <person name="Chen X."/>
            <person name="Tian J.H."/>
            <person name="Chen L.J."/>
            <person name="Li K."/>
            <person name="Wang W."/>
            <person name="Eden J.S."/>
            <person name="Shen J.J."/>
            <person name="Liu L."/>
            <person name="Holmes E.C."/>
            <person name="Zhang Y.Z."/>
        </authorList>
    </citation>
    <scope>NUCLEOTIDE SEQUENCE</scope>
    <source>
        <strain evidence="2">LPSF32319</strain>
    </source>
</reference>
<evidence type="ECO:0000256" key="1">
    <source>
        <dbReference type="SAM" id="Phobius"/>
    </source>
</evidence>
<evidence type="ECO:0000313" key="2">
    <source>
        <dbReference type="EMBL" id="AVM87588.1"/>
    </source>
</evidence>
<keyword evidence="1" id="KW-1133">Transmembrane helix</keyword>